<proteinExistence type="predicted"/>
<feature type="compositionally biased region" description="Gly residues" evidence="1">
    <location>
        <begin position="81"/>
        <end position="109"/>
    </location>
</feature>
<dbReference type="EMBL" id="CP134876">
    <property type="protein sequence ID" value="WNM42270.1"/>
    <property type="molecule type" value="Genomic_DNA"/>
</dbReference>
<dbReference type="Proteomes" id="UP001303001">
    <property type="component" value="Chromosome"/>
</dbReference>
<protein>
    <recommendedName>
        <fullName evidence="4">Adhesin</fullName>
    </recommendedName>
</protein>
<accession>A0ABZ0A5X2</accession>
<feature type="compositionally biased region" description="Low complexity" evidence="1">
    <location>
        <begin position="54"/>
        <end position="75"/>
    </location>
</feature>
<evidence type="ECO:0008006" key="4">
    <source>
        <dbReference type="Google" id="ProtNLM"/>
    </source>
</evidence>
<name>A0ABZ0A5X2_9ACTN</name>
<gene>
    <name evidence="2" type="ORF">RMN56_13480</name>
</gene>
<evidence type="ECO:0000313" key="3">
    <source>
        <dbReference type="Proteomes" id="UP001303001"/>
    </source>
</evidence>
<evidence type="ECO:0000313" key="2">
    <source>
        <dbReference type="EMBL" id="WNM42270.1"/>
    </source>
</evidence>
<feature type="compositionally biased region" description="Low complexity" evidence="1">
    <location>
        <begin position="110"/>
        <end position="121"/>
    </location>
</feature>
<organism evidence="2 3">
    <name type="scientific">Micromonospora halotolerans</name>
    <dbReference type="NCBI Taxonomy" id="709879"/>
    <lineage>
        <taxon>Bacteria</taxon>
        <taxon>Bacillati</taxon>
        <taxon>Actinomycetota</taxon>
        <taxon>Actinomycetes</taxon>
        <taxon>Micromonosporales</taxon>
        <taxon>Micromonosporaceae</taxon>
        <taxon>Micromonospora</taxon>
    </lineage>
</organism>
<keyword evidence="3" id="KW-1185">Reference proteome</keyword>
<dbReference type="PROSITE" id="PS51257">
    <property type="entry name" value="PROKAR_LIPOPROTEIN"/>
    <property type="match status" value="1"/>
</dbReference>
<evidence type="ECO:0000256" key="1">
    <source>
        <dbReference type="SAM" id="MobiDB-lite"/>
    </source>
</evidence>
<sequence length="251" mass="25149">MRLTVGPLPPAVYWRRRAVVFGAGLLFLIVLLYSCTGTDRTDTPSGNAGGNAGGSPSAAAPGPTGSLLTPQSTSPSPTPGASGGGNGTSDGGGTGTDNGGGQNGGGTNDGGAPAAPVADDGTCADSEIQVTPVALPASAQRGTVVTLRLRVKNISERTCSRDVGADLQELYIKAGAAKVWSSDTCGTGKGSDVQSFTPNFERSYELGWNGRDVSRCANGVAAGPYAPIGTYQLFARVGTKLSEPVKLTITG</sequence>
<reference evidence="2 3" key="1">
    <citation type="submission" date="2023-09" db="EMBL/GenBank/DDBJ databases">
        <title>Micromonospora halotolerans DSM 45598 genome sequence.</title>
        <authorList>
            <person name="Mo P."/>
        </authorList>
    </citation>
    <scope>NUCLEOTIDE SEQUENCE [LARGE SCALE GENOMIC DNA]</scope>
    <source>
        <strain evidence="2 3">DSM 45598</strain>
    </source>
</reference>
<feature type="region of interest" description="Disordered" evidence="1">
    <location>
        <begin position="43"/>
        <end position="121"/>
    </location>
</feature>
<dbReference type="RefSeq" id="WP_313724113.1">
    <property type="nucleotide sequence ID" value="NZ_CP134876.1"/>
</dbReference>